<feature type="binding site" evidence="7">
    <location>
        <position position="174"/>
    </location>
    <ligand>
        <name>3-phosphoshikimate</name>
        <dbReference type="ChEBI" id="CHEBI:145989"/>
    </ligand>
</feature>
<dbReference type="PANTHER" id="PTHR21090:SF5">
    <property type="entry name" value="PENTAFUNCTIONAL AROM POLYPEPTIDE"/>
    <property type="match status" value="1"/>
</dbReference>
<dbReference type="OrthoDB" id="9809920at2"/>
<dbReference type="InterPro" id="IPR001986">
    <property type="entry name" value="Enolpyruvate_Tfrase_dom"/>
</dbReference>
<dbReference type="EMBL" id="CP018477">
    <property type="protein sequence ID" value="ASV72961.1"/>
    <property type="molecule type" value="Genomic_DNA"/>
</dbReference>
<feature type="binding site" evidence="7">
    <location>
        <position position="173"/>
    </location>
    <ligand>
        <name>3-phosphoshikimate</name>
        <dbReference type="ChEBI" id="CHEBI:145989"/>
    </ligand>
</feature>
<dbReference type="PROSITE" id="PS00885">
    <property type="entry name" value="EPSP_SYNTHASE_2"/>
    <property type="match status" value="1"/>
</dbReference>
<reference evidence="9 10" key="1">
    <citation type="journal article" name="Front. Microbiol.">
        <title>Sugar Metabolism of the First Thermophilic Planctomycete Thermogutta terrifontis: Comparative Genomic and Transcriptomic Approaches.</title>
        <authorList>
            <person name="Elcheninov A.G."/>
            <person name="Menzel P."/>
            <person name="Gudbergsdottir S.R."/>
            <person name="Slesarev A.I."/>
            <person name="Kadnikov V.V."/>
            <person name="Krogh A."/>
            <person name="Bonch-Osmolovskaya E.A."/>
            <person name="Peng X."/>
            <person name="Kublanov I.V."/>
        </authorList>
    </citation>
    <scope>NUCLEOTIDE SEQUENCE [LARGE SCALE GENOMIC DNA]</scope>
    <source>
        <strain evidence="9 10">R1</strain>
    </source>
</reference>
<evidence type="ECO:0000256" key="1">
    <source>
        <dbReference type="ARBA" id="ARBA00004811"/>
    </source>
</evidence>
<gene>
    <name evidence="7" type="primary">aroA</name>
    <name evidence="9" type="ORF">THTE_0359</name>
</gene>
<evidence type="ECO:0000256" key="5">
    <source>
        <dbReference type="ARBA" id="ARBA00023141"/>
    </source>
</evidence>
<feature type="binding site" evidence="7">
    <location>
        <position position="414"/>
    </location>
    <ligand>
        <name>phosphoenolpyruvate</name>
        <dbReference type="ChEBI" id="CHEBI:58702"/>
    </ligand>
</feature>
<dbReference type="GO" id="GO:0003866">
    <property type="term" value="F:3-phosphoshikimate 1-carboxyvinyltransferase activity"/>
    <property type="evidence" value="ECO:0007669"/>
    <property type="project" value="UniProtKB-UniRule"/>
</dbReference>
<dbReference type="KEGG" id="ttf:THTE_0359"/>
<dbReference type="NCBIfam" id="TIGR01356">
    <property type="entry name" value="aroA"/>
    <property type="match status" value="1"/>
</dbReference>
<dbReference type="RefSeq" id="WP_095413727.1">
    <property type="nucleotide sequence ID" value="NZ_CP018477.1"/>
</dbReference>
<feature type="domain" description="Enolpyruvate transferase" evidence="8">
    <location>
        <begin position="14"/>
        <end position="423"/>
    </location>
</feature>
<comment type="catalytic activity">
    <reaction evidence="6">
        <text>3-phosphoshikimate + phosphoenolpyruvate = 5-O-(1-carboxyvinyl)-3-phosphoshikimate + phosphate</text>
        <dbReference type="Rhea" id="RHEA:21256"/>
        <dbReference type="ChEBI" id="CHEBI:43474"/>
        <dbReference type="ChEBI" id="CHEBI:57701"/>
        <dbReference type="ChEBI" id="CHEBI:58702"/>
        <dbReference type="ChEBI" id="CHEBI:145989"/>
        <dbReference type="EC" id="2.5.1.19"/>
    </reaction>
    <physiologicalReaction direction="left-to-right" evidence="6">
        <dbReference type="Rhea" id="RHEA:21257"/>
    </physiologicalReaction>
</comment>
<evidence type="ECO:0000313" key="10">
    <source>
        <dbReference type="Proteomes" id="UP000215086"/>
    </source>
</evidence>
<evidence type="ECO:0000259" key="8">
    <source>
        <dbReference type="Pfam" id="PF00275"/>
    </source>
</evidence>
<accession>A0A286RAI4</accession>
<feature type="active site" description="Proton acceptor" evidence="7">
    <location>
        <position position="316"/>
    </location>
</feature>
<organism evidence="9 10">
    <name type="scientific">Thermogutta terrifontis</name>
    <dbReference type="NCBI Taxonomy" id="1331910"/>
    <lineage>
        <taxon>Bacteria</taxon>
        <taxon>Pseudomonadati</taxon>
        <taxon>Planctomycetota</taxon>
        <taxon>Planctomycetia</taxon>
        <taxon>Pirellulales</taxon>
        <taxon>Thermoguttaceae</taxon>
        <taxon>Thermogutta</taxon>
    </lineage>
</organism>
<dbReference type="GO" id="GO:0008652">
    <property type="term" value="P:amino acid biosynthetic process"/>
    <property type="evidence" value="ECO:0007669"/>
    <property type="project" value="UniProtKB-KW"/>
</dbReference>
<dbReference type="PANTHER" id="PTHR21090">
    <property type="entry name" value="AROM/DEHYDROQUINATE SYNTHASE"/>
    <property type="match status" value="1"/>
</dbReference>
<feature type="binding site" evidence="7">
    <location>
        <position position="31"/>
    </location>
    <ligand>
        <name>3-phosphoshikimate</name>
        <dbReference type="ChEBI" id="CHEBI:145989"/>
    </ligand>
</feature>
<comment type="similarity">
    <text evidence="2 7">Belongs to the EPSP synthase family.</text>
</comment>
<evidence type="ECO:0000256" key="3">
    <source>
        <dbReference type="ARBA" id="ARBA00022605"/>
    </source>
</evidence>
<feature type="binding site" evidence="7">
    <location>
        <position position="201"/>
    </location>
    <ligand>
        <name>3-phosphoshikimate</name>
        <dbReference type="ChEBI" id="CHEBI:145989"/>
    </ligand>
</feature>
<keyword evidence="5 7" id="KW-0057">Aromatic amino acid biosynthesis</keyword>
<feature type="binding site" evidence="7">
    <location>
        <position position="175"/>
    </location>
    <ligand>
        <name>3-phosphoshikimate</name>
        <dbReference type="ChEBI" id="CHEBI:145989"/>
    </ligand>
</feature>
<comment type="function">
    <text evidence="7">Catalyzes the transfer of the enolpyruvyl moiety of phosphoenolpyruvate (PEP) to the 5-hydroxyl of shikimate-3-phosphate (S3P) to produce enolpyruvyl shikimate-3-phosphate and inorganic phosphate.</text>
</comment>
<dbReference type="PROSITE" id="PS00104">
    <property type="entry name" value="EPSP_SYNTHASE_1"/>
    <property type="match status" value="1"/>
</dbReference>
<feature type="binding site" evidence="7">
    <location>
        <position position="316"/>
    </location>
    <ligand>
        <name>3-phosphoshikimate</name>
        <dbReference type="ChEBI" id="CHEBI:145989"/>
    </ligand>
</feature>
<dbReference type="SUPFAM" id="SSF55205">
    <property type="entry name" value="EPT/RTPC-like"/>
    <property type="match status" value="1"/>
</dbReference>
<feature type="binding site" evidence="7">
    <location>
        <position position="26"/>
    </location>
    <ligand>
        <name>3-phosphoshikimate</name>
        <dbReference type="ChEBI" id="CHEBI:145989"/>
    </ligand>
</feature>
<evidence type="ECO:0000256" key="4">
    <source>
        <dbReference type="ARBA" id="ARBA00022679"/>
    </source>
</evidence>
<dbReference type="UniPathway" id="UPA00053">
    <property type="reaction ID" value="UER00089"/>
</dbReference>
<dbReference type="GO" id="GO:0009423">
    <property type="term" value="P:chorismate biosynthetic process"/>
    <property type="evidence" value="ECO:0007669"/>
    <property type="project" value="UniProtKB-UniRule"/>
</dbReference>
<dbReference type="InterPro" id="IPR036968">
    <property type="entry name" value="Enolpyruvate_Tfrase_sf"/>
</dbReference>
<proteinExistence type="inferred from homology"/>
<feature type="binding site" evidence="7">
    <location>
        <position position="175"/>
    </location>
    <ligand>
        <name>phosphoenolpyruvate</name>
        <dbReference type="ChEBI" id="CHEBI:58702"/>
    </ligand>
</feature>
<name>A0A286RAI4_9BACT</name>
<feature type="binding site" evidence="7">
    <location>
        <position position="389"/>
    </location>
    <ligand>
        <name>phosphoenolpyruvate</name>
        <dbReference type="ChEBI" id="CHEBI:58702"/>
    </ligand>
</feature>
<protein>
    <recommendedName>
        <fullName evidence="7">3-phosphoshikimate 1-carboxyvinyltransferase</fullName>
        <ecNumber evidence="7">2.5.1.19</ecNumber>
    </recommendedName>
    <alternativeName>
        <fullName evidence="7">5-enolpyruvylshikimate-3-phosphate synthase</fullName>
        <shortName evidence="7">EPSP synthase</shortName>
        <shortName evidence="7">EPSPS</shortName>
    </alternativeName>
</protein>
<dbReference type="EC" id="2.5.1.19" evidence="7"/>
<comment type="subcellular location">
    <subcellularLocation>
        <location evidence="7">Cytoplasm</location>
    </subcellularLocation>
</comment>
<dbReference type="Proteomes" id="UP000215086">
    <property type="component" value="Chromosome"/>
</dbReference>
<feature type="binding site" evidence="7">
    <location>
        <position position="26"/>
    </location>
    <ligand>
        <name>phosphoenolpyruvate</name>
        <dbReference type="ChEBI" id="CHEBI:58702"/>
    </ligand>
</feature>
<evidence type="ECO:0000256" key="6">
    <source>
        <dbReference type="ARBA" id="ARBA00044633"/>
    </source>
</evidence>
<dbReference type="InterPro" id="IPR013792">
    <property type="entry name" value="RNA3'P_cycl/enolpyr_Trfase_a/b"/>
</dbReference>
<dbReference type="HAMAP" id="MF_00210">
    <property type="entry name" value="EPSP_synth"/>
    <property type="match status" value="1"/>
</dbReference>
<comment type="caution">
    <text evidence="7">Lacks conserved residue(s) required for the propagation of feature annotation.</text>
</comment>
<evidence type="ECO:0000256" key="2">
    <source>
        <dbReference type="ARBA" id="ARBA00009948"/>
    </source>
</evidence>
<keyword evidence="10" id="KW-1185">Reference proteome</keyword>
<feature type="binding site" evidence="7">
    <location>
        <position position="343"/>
    </location>
    <ligand>
        <name>3-phosphoshikimate</name>
        <dbReference type="ChEBI" id="CHEBI:145989"/>
    </ligand>
</feature>
<feature type="binding site" evidence="7">
    <location>
        <position position="99"/>
    </location>
    <ligand>
        <name>phosphoenolpyruvate</name>
        <dbReference type="ChEBI" id="CHEBI:58702"/>
    </ligand>
</feature>
<comment type="subunit">
    <text evidence="7">Monomer.</text>
</comment>
<dbReference type="GO" id="GO:0005737">
    <property type="term" value="C:cytoplasm"/>
    <property type="evidence" value="ECO:0007669"/>
    <property type="project" value="UniProtKB-SubCell"/>
</dbReference>
<dbReference type="InterPro" id="IPR006264">
    <property type="entry name" value="EPSP_synthase"/>
</dbReference>
<comment type="pathway">
    <text evidence="1 7">Metabolic intermediate biosynthesis; chorismate biosynthesis; chorismate from D-erythrose 4-phosphate and phosphoenolpyruvate: step 6/7.</text>
</comment>
<evidence type="ECO:0000256" key="7">
    <source>
        <dbReference type="HAMAP-Rule" id="MF_00210"/>
    </source>
</evidence>
<keyword evidence="3 7" id="KW-0028">Amino-acid biosynthesis</keyword>
<dbReference type="CDD" id="cd01556">
    <property type="entry name" value="EPSP_synthase"/>
    <property type="match status" value="1"/>
</dbReference>
<sequence>MKENPEFVEIPLSGPVDAVVQPPGSKSITNRALVCAALAEGESLLTGVLDSEDTQVMMEALRRLGVRVEHDPERREARVVGCGGKIPARSADLYLANSGTSLRFLTAVCSLGRGRFRLDGNARMRERPIQDLVEALNCLGVKAWTEYGNGCPPVIVEAAGLSGGSTEISGEISSQFVSGLLMAAPYAAADVELVIRGDLVSKPYVDMTLAVMRAFGVTGSNSHYQRLHVAAGQRYQGRAYAIEPDASAATYFFAAAAVTGGRVTVTGLSWNSLQGDVAFCRCLEQMGCEVTAADDRLTVTGKPLRGISVDMNAISDTVPTLGVVALFAQGPTEIRGVRHIRFKETDRIAALATELRRLGAEVEEFEDGLRIVPQPGYQPAAIHTYNDHRMAMSFAIAGLRISGVRILDPGCTAKTYPQFFEDLFAILRPA</sequence>
<keyword evidence="4 7" id="KW-0808">Transferase</keyword>
<evidence type="ECO:0000313" key="9">
    <source>
        <dbReference type="EMBL" id="ASV72961.1"/>
    </source>
</evidence>
<dbReference type="Gene3D" id="3.65.10.10">
    <property type="entry name" value="Enolpyruvate transferase domain"/>
    <property type="match status" value="2"/>
</dbReference>
<dbReference type="InterPro" id="IPR023193">
    <property type="entry name" value="EPSP_synthase_CS"/>
</dbReference>
<dbReference type="GO" id="GO:0009073">
    <property type="term" value="P:aromatic amino acid family biosynthetic process"/>
    <property type="evidence" value="ECO:0007669"/>
    <property type="project" value="UniProtKB-KW"/>
</dbReference>
<feature type="binding site" evidence="7">
    <location>
        <position position="127"/>
    </location>
    <ligand>
        <name>phosphoenolpyruvate</name>
        <dbReference type="ChEBI" id="CHEBI:58702"/>
    </ligand>
</feature>
<feature type="binding site" evidence="7">
    <location>
        <position position="347"/>
    </location>
    <ligand>
        <name>phosphoenolpyruvate</name>
        <dbReference type="ChEBI" id="CHEBI:58702"/>
    </ligand>
</feature>
<dbReference type="AlphaFoldDB" id="A0A286RAI4"/>
<keyword evidence="7" id="KW-0963">Cytoplasm</keyword>
<feature type="binding site" evidence="7">
    <location>
        <position position="27"/>
    </location>
    <ligand>
        <name>3-phosphoshikimate</name>
        <dbReference type="ChEBI" id="CHEBI:145989"/>
    </ligand>
</feature>
<dbReference type="Pfam" id="PF00275">
    <property type="entry name" value="EPSP_synthase"/>
    <property type="match status" value="1"/>
</dbReference>
<dbReference type="PIRSF" id="PIRSF000505">
    <property type="entry name" value="EPSPS"/>
    <property type="match status" value="1"/>
</dbReference>